<comment type="subcellular location">
    <subcellularLocation>
        <location evidence="1">Cytoplasm</location>
    </subcellularLocation>
</comment>
<feature type="compositionally biased region" description="Polar residues" evidence="8">
    <location>
        <begin position="1"/>
        <end position="20"/>
    </location>
</feature>
<dbReference type="OrthoDB" id="514777at2759"/>
<dbReference type="GO" id="GO:0010494">
    <property type="term" value="C:cytoplasmic stress granule"/>
    <property type="evidence" value="ECO:0007669"/>
    <property type="project" value="UniProtKB-ARBA"/>
</dbReference>
<accession>A0A0C3KLR5</accession>
<dbReference type="InterPro" id="IPR003890">
    <property type="entry name" value="MIF4G-like_typ-3"/>
</dbReference>
<dbReference type="InterPro" id="IPR016024">
    <property type="entry name" value="ARM-type_fold"/>
</dbReference>
<gene>
    <name evidence="10" type="ORF">M404DRAFT_913438</name>
</gene>
<organism evidence="10 11">
    <name type="scientific">Pisolithus tinctorius Marx 270</name>
    <dbReference type="NCBI Taxonomy" id="870435"/>
    <lineage>
        <taxon>Eukaryota</taxon>
        <taxon>Fungi</taxon>
        <taxon>Dikarya</taxon>
        <taxon>Basidiomycota</taxon>
        <taxon>Agaricomycotina</taxon>
        <taxon>Agaricomycetes</taxon>
        <taxon>Agaricomycetidae</taxon>
        <taxon>Boletales</taxon>
        <taxon>Sclerodermatineae</taxon>
        <taxon>Pisolithaceae</taxon>
        <taxon>Pisolithus</taxon>
    </lineage>
</organism>
<dbReference type="Pfam" id="PF02854">
    <property type="entry name" value="MIF4G"/>
    <property type="match status" value="1"/>
</dbReference>
<evidence type="ECO:0000256" key="5">
    <source>
        <dbReference type="ARBA" id="ARBA00022553"/>
    </source>
</evidence>
<feature type="domain" description="MIF4G" evidence="9">
    <location>
        <begin position="551"/>
        <end position="805"/>
    </location>
</feature>
<keyword evidence="11" id="KW-1185">Reference proteome</keyword>
<keyword evidence="5" id="KW-0597">Phosphoprotein</keyword>
<feature type="compositionally biased region" description="Polar residues" evidence="8">
    <location>
        <begin position="73"/>
        <end position="88"/>
    </location>
</feature>
<reference evidence="11" key="2">
    <citation type="submission" date="2015-01" db="EMBL/GenBank/DDBJ databases">
        <title>Evolutionary Origins and Diversification of the Mycorrhizal Mutualists.</title>
        <authorList>
            <consortium name="DOE Joint Genome Institute"/>
            <consortium name="Mycorrhizal Genomics Consortium"/>
            <person name="Kohler A."/>
            <person name="Kuo A."/>
            <person name="Nagy L.G."/>
            <person name="Floudas D."/>
            <person name="Copeland A."/>
            <person name="Barry K.W."/>
            <person name="Cichocki N."/>
            <person name="Veneault-Fourrey C."/>
            <person name="LaButti K."/>
            <person name="Lindquist E.A."/>
            <person name="Lipzen A."/>
            <person name="Lundell T."/>
            <person name="Morin E."/>
            <person name="Murat C."/>
            <person name="Riley R."/>
            <person name="Ohm R."/>
            <person name="Sun H."/>
            <person name="Tunlid A."/>
            <person name="Henrissat B."/>
            <person name="Grigoriev I.V."/>
            <person name="Hibbett D.S."/>
            <person name="Martin F."/>
        </authorList>
    </citation>
    <scope>NUCLEOTIDE SEQUENCE [LARGE SCALE GENOMIC DNA]</scope>
    <source>
        <strain evidence="11">Marx 270</strain>
    </source>
</reference>
<keyword evidence="4" id="KW-0396">Initiation factor</keyword>
<dbReference type="HOGENOM" id="CLU_298986_0_0_1"/>
<feature type="compositionally biased region" description="Low complexity" evidence="8">
    <location>
        <begin position="219"/>
        <end position="231"/>
    </location>
</feature>
<evidence type="ECO:0000259" key="9">
    <source>
        <dbReference type="SMART" id="SM00543"/>
    </source>
</evidence>
<dbReference type="STRING" id="870435.A0A0C3KLR5"/>
<feature type="compositionally biased region" description="Low complexity" evidence="8">
    <location>
        <begin position="134"/>
        <end position="208"/>
    </location>
</feature>
<dbReference type="InParanoid" id="A0A0C3KLR5"/>
<evidence type="ECO:0000313" key="11">
    <source>
        <dbReference type="Proteomes" id="UP000054217"/>
    </source>
</evidence>
<feature type="compositionally biased region" description="Pro residues" evidence="8">
    <location>
        <begin position="310"/>
        <end position="319"/>
    </location>
</feature>
<feature type="region of interest" description="Disordered" evidence="8">
    <location>
        <begin position="265"/>
        <end position="355"/>
    </location>
</feature>
<dbReference type="GO" id="GO:0003743">
    <property type="term" value="F:translation initiation factor activity"/>
    <property type="evidence" value="ECO:0007669"/>
    <property type="project" value="UniProtKB-KW"/>
</dbReference>
<evidence type="ECO:0000256" key="6">
    <source>
        <dbReference type="ARBA" id="ARBA00022884"/>
    </source>
</evidence>
<dbReference type="Gene3D" id="1.25.40.180">
    <property type="match status" value="1"/>
</dbReference>
<keyword evidence="7" id="KW-0648">Protein biosynthesis</keyword>
<comment type="similarity">
    <text evidence="2">Belongs to the eukaryotic initiation factor 4G family.</text>
</comment>
<evidence type="ECO:0000256" key="8">
    <source>
        <dbReference type="SAM" id="MobiDB-lite"/>
    </source>
</evidence>
<evidence type="ECO:0000256" key="1">
    <source>
        <dbReference type="ARBA" id="ARBA00004496"/>
    </source>
</evidence>
<sequence length="1004" mass="107826">MSKGSTASAKTPTPLPSQSAWARGPPQNSNSSAPSSRSQFPAPSHVQSITASHSRRPSALGQGVPVKEGISVPRNTVGSVRQGSSLNFGSIDDASAPVSSSPTATPVVRHESVKTFGSLPVTTATTSNIINGKTPASGPSAGSSKPSSRPSAMAPSISSSPSATASPSSTTSATTSSTAPASAPNSTPSTSLAATPSSSSPSTSIESSFNIAKLFQGNPSASEPSSGATSPSSPPMPVPVHWSPYYYLEYQSPQWFYPMQPVHGMGHASHAPEPTPQGHSHSGLPSSPRTQPLSLSPSTPTMAHAVPDSPRTPQPPPPQTQQLSASKSISLPPPTSSTSIASGGRSLDTDASTIVPAAPRSDNITIICEDGIEVKLESFKKPSPQPSTPLMPPPPPITTSRLSASGRVENQWAKWIRKREAKRQRQEETEADTQKEHGIIESPTRESLEVAQDEMIENGKVFESYANGASKISRSQNESLRIDTSEFARRRPDPLDTNPNKVGLVEHGPGAASPVPALELAATLEMSTNRWVSGSAQRRGATDVGTSKAVDRKVKSLLNKLTMETFDSISDRIIAWANKSENEKDGRTLIQVIRLVFEKATDEADRSEVYARLCRKTMETISPKVQDDGIKSTDGKPIAGGQLFRKYLLNQCQEDFERGWVAKEATAHAAAAKANGDETVEAANEKKGHENELYSDEYYAAQKARRQGLGLIKFIGQLFKLQMLTERVIHECVKKLLGNVENPEEEEIEGLCQLLRNVGQLLDVPKARAQMDVYFQRMRELCKNPNISPRIQLMLQDVIELRDRKWQSHNVVDVPTTLADTTDTKLPCEQPFPMSEGAHSASIGGDPASLLSRPRFARNPGQGGSSGHQMSGCRLCSTCGEKSKVGETDVVTSPMPVTVNLNVDDPVHVLHGRSVPEVPTMQPPPKSPPTNTDIPAESMLLSAVQQMSYKPSFDQMVSYLVIPFGLPHSRTLMLLGSFAVRLHSCVMLYHAGVVYRLLMIALYL</sequence>
<proteinExistence type="inferred from homology"/>
<dbReference type="FunFam" id="1.25.40.180:FF:000020">
    <property type="entry name" value="Eukaryotic translation initiation factor subunit"/>
    <property type="match status" value="1"/>
</dbReference>
<reference evidence="10 11" key="1">
    <citation type="submission" date="2014-04" db="EMBL/GenBank/DDBJ databases">
        <authorList>
            <consortium name="DOE Joint Genome Institute"/>
            <person name="Kuo A."/>
            <person name="Kohler A."/>
            <person name="Costa M.D."/>
            <person name="Nagy L.G."/>
            <person name="Floudas D."/>
            <person name="Copeland A."/>
            <person name="Barry K.W."/>
            <person name="Cichocki N."/>
            <person name="Veneault-Fourrey C."/>
            <person name="LaButti K."/>
            <person name="Lindquist E.A."/>
            <person name="Lipzen A."/>
            <person name="Lundell T."/>
            <person name="Morin E."/>
            <person name="Murat C."/>
            <person name="Sun H."/>
            <person name="Tunlid A."/>
            <person name="Henrissat B."/>
            <person name="Grigoriev I.V."/>
            <person name="Hibbett D.S."/>
            <person name="Martin F."/>
            <person name="Nordberg H.P."/>
            <person name="Cantor M.N."/>
            <person name="Hua S.X."/>
        </authorList>
    </citation>
    <scope>NUCLEOTIDE SEQUENCE [LARGE SCALE GENOMIC DNA]</scope>
    <source>
        <strain evidence="10 11">Marx 270</strain>
    </source>
</reference>
<evidence type="ECO:0000256" key="7">
    <source>
        <dbReference type="ARBA" id="ARBA00022917"/>
    </source>
</evidence>
<feature type="compositionally biased region" description="Low complexity" evidence="8">
    <location>
        <begin position="94"/>
        <end position="107"/>
    </location>
</feature>
<name>A0A0C3KLR5_PISTI</name>
<dbReference type="GO" id="GO:0016281">
    <property type="term" value="C:eukaryotic translation initiation factor 4F complex"/>
    <property type="evidence" value="ECO:0007669"/>
    <property type="project" value="TreeGrafter"/>
</dbReference>
<dbReference type="GO" id="GO:0003729">
    <property type="term" value="F:mRNA binding"/>
    <property type="evidence" value="ECO:0007669"/>
    <property type="project" value="TreeGrafter"/>
</dbReference>
<feature type="compositionally biased region" description="Low complexity" evidence="8">
    <location>
        <begin position="320"/>
        <end position="342"/>
    </location>
</feature>
<dbReference type="PANTHER" id="PTHR23253:SF9">
    <property type="entry name" value="EUKARYOTIC TRANSLATION INITIATION FACTOR 4 GAMMA 2"/>
    <property type="match status" value="1"/>
</dbReference>
<keyword evidence="6" id="KW-0694">RNA-binding</keyword>
<evidence type="ECO:0000256" key="3">
    <source>
        <dbReference type="ARBA" id="ARBA00022490"/>
    </source>
</evidence>
<dbReference type="PANTHER" id="PTHR23253">
    <property type="entry name" value="EUKARYOTIC TRANSLATION INITIATION FACTOR 4 GAMMA"/>
    <property type="match status" value="1"/>
</dbReference>
<protein>
    <recommendedName>
        <fullName evidence="9">MIF4G domain-containing protein</fullName>
    </recommendedName>
</protein>
<dbReference type="EMBL" id="KN831952">
    <property type="protein sequence ID" value="KIO10547.1"/>
    <property type="molecule type" value="Genomic_DNA"/>
</dbReference>
<evidence type="ECO:0000256" key="2">
    <source>
        <dbReference type="ARBA" id="ARBA00005775"/>
    </source>
</evidence>
<feature type="region of interest" description="Disordered" evidence="8">
    <location>
        <begin position="379"/>
        <end position="402"/>
    </location>
</feature>
<feature type="compositionally biased region" description="Polar residues" evidence="8">
    <location>
        <begin position="120"/>
        <end position="131"/>
    </location>
</feature>
<feature type="compositionally biased region" description="Pro residues" evidence="8">
    <location>
        <begin position="383"/>
        <end position="397"/>
    </location>
</feature>
<evidence type="ECO:0000313" key="10">
    <source>
        <dbReference type="EMBL" id="KIO10547.1"/>
    </source>
</evidence>
<keyword evidence="3" id="KW-0963">Cytoplasm</keyword>
<feature type="compositionally biased region" description="Polar residues" evidence="8">
    <location>
        <begin position="277"/>
        <end position="301"/>
    </location>
</feature>
<evidence type="ECO:0000256" key="4">
    <source>
        <dbReference type="ARBA" id="ARBA00022540"/>
    </source>
</evidence>
<dbReference type="AlphaFoldDB" id="A0A0C3KLR5"/>
<feature type="compositionally biased region" description="Low complexity" evidence="8">
    <location>
        <begin position="25"/>
        <end position="44"/>
    </location>
</feature>
<dbReference type="SMART" id="SM00543">
    <property type="entry name" value="MIF4G"/>
    <property type="match status" value="1"/>
</dbReference>
<dbReference type="Proteomes" id="UP000054217">
    <property type="component" value="Unassembled WGS sequence"/>
</dbReference>
<dbReference type="SUPFAM" id="SSF48371">
    <property type="entry name" value="ARM repeat"/>
    <property type="match status" value="1"/>
</dbReference>
<feature type="region of interest" description="Disordered" evidence="8">
    <location>
        <begin position="1"/>
        <end position="238"/>
    </location>
</feature>